<protein>
    <recommendedName>
        <fullName evidence="6">Kinesin-like protein</fullName>
    </recommendedName>
</protein>
<comment type="caution">
    <text evidence="10">The sequence shown here is derived from an EMBL/GenBank/DDBJ whole genome shotgun (WGS) entry which is preliminary data.</text>
</comment>
<evidence type="ECO:0000256" key="4">
    <source>
        <dbReference type="ARBA" id="ARBA00023175"/>
    </source>
</evidence>
<feature type="coiled-coil region" evidence="7">
    <location>
        <begin position="630"/>
        <end position="744"/>
    </location>
</feature>
<accession>G4TIQ2</accession>
<dbReference type="InterPro" id="IPR027640">
    <property type="entry name" value="Kinesin-like_fam"/>
</dbReference>
<evidence type="ECO:0000256" key="6">
    <source>
        <dbReference type="RuleBase" id="RU000394"/>
    </source>
</evidence>
<evidence type="ECO:0000256" key="7">
    <source>
        <dbReference type="SAM" id="Coils"/>
    </source>
</evidence>
<gene>
    <name evidence="10" type="ORF">PIIN_05131</name>
</gene>
<evidence type="ECO:0000256" key="2">
    <source>
        <dbReference type="ARBA" id="ARBA00022840"/>
    </source>
</evidence>
<keyword evidence="1 5" id="KW-0547">Nucleotide-binding</keyword>
<dbReference type="OrthoDB" id="3176171at2759"/>
<dbReference type="AlphaFoldDB" id="G4TIQ2"/>
<dbReference type="InterPro" id="IPR036961">
    <property type="entry name" value="Kinesin_motor_dom_sf"/>
</dbReference>
<keyword evidence="6" id="KW-0493">Microtubule</keyword>
<dbReference type="InterPro" id="IPR019821">
    <property type="entry name" value="Kinesin_motor_CS"/>
</dbReference>
<dbReference type="EMBL" id="CAFZ01000110">
    <property type="protein sequence ID" value="CCA71195.1"/>
    <property type="molecule type" value="Genomic_DNA"/>
</dbReference>
<dbReference type="OMA" id="KRTVMHV"/>
<feature type="binding site" evidence="5">
    <location>
        <begin position="266"/>
        <end position="273"/>
    </location>
    <ligand>
        <name>ATP</name>
        <dbReference type="ChEBI" id="CHEBI:30616"/>
    </ligand>
</feature>
<dbReference type="Gene3D" id="3.40.850.10">
    <property type="entry name" value="Kinesin motor domain"/>
    <property type="match status" value="1"/>
</dbReference>
<dbReference type="STRING" id="1109443.G4TIQ2"/>
<evidence type="ECO:0000256" key="8">
    <source>
        <dbReference type="SAM" id="MobiDB-lite"/>
    </source>
</evidence>
<dbReference type="InterPro" id="IPR027417">
    <property type="entry name" value="P-loop_NTPase"/>
</dbReference>
<dbReference type="GO" id="GO:0008017">
    <property type="term" value="F:microtubule binding"/>
    <property type="evidence" value="ECO:0007669"/>
    <property type="project" value="InterPro"/>
</dbReference>
<evidence type="ECO:0000256" key="5">
    <source>
        <dbReference type="PROSITE-ProRule" id="PRU00283"/>
    </source>
</evidence>
<dbReference type="GO" id="GO:0005524">
    <property type="term" value="F:ATP binding"/>
    <property type="evidence" value="ECO:0007669"/>
    <property type="project" value="UniProtKB-UniRule"/>
</dbReference>
<reference evidence="10 11" key="1">
    <citation type="journal article" date="2011" name="PLoS Pathog.">
        <title>Endophytic Life Strategies Decoded by Genome and Transcriptome Analyses of the Mutualistic Root Symbiont Piriformospora indica.</title>
        <authorList>
            <person name="Zuccaro A."/>
            <person name="Lahrmann U."/>
            <person name="Guldener U."/>
            <person name="Langen G."/>
            <person name="Pfiffi S."/>
            <person name="Biedenkopf D."/>
            <person name="Wong P."/>
            <person name="Samans B."/>
            <person name="Grimm C."/>
            <person name="Basiewicz M."/>
            <person name="Murat C."/>
            <person name="Martin F."/>
            <person name="Kogel K.H."/>
        </authorList>
    </citation>
    <scope>NUCLEOTIDE SEQUENCE [LARGE SCALE GENOMIC DNA]</scope>
    <source>
        <strain evidence="10 11">DSM 11827</strain>
    </source>
</reference>
<dbReference type="Pfam" id="PF00225">
    <property type="entry name" value="Kinesin"/>
    <property type="match status" value="1"/>
</dbReference>
<dbReference type="FunCoup" id="G4TIQ2">
    <property type="interactions" value="45"/>
</dbReference>
<sequence>MSNNPRKFMPVRRNGQQNSNNTASDNDGRASVASTASGTSAGSLAGPRIPFLPSSRSGTTTIRNQMNELARSRSVVKPLATSTLLARPVSSLRASRSRSPVKPPSSPTKTRKVVFDSPATSPTKINARGLPGEEDEEPFSPSHLVDATIISDIDLSVDFDPNELSRMLADEQAREDEARSDALDKVLVSIRVKPINDDEEAWKPDTEEAKIMIKGQYARTTTSVNNEYRYDNVLAGSNNKLAYEATARRHVRSAMEGFNSVVFAYGQTASGKTYTLSGTDEDPGIIPRAMRDVFGYIKATPGREYLLRASYLEIYNEQIHDLLAPGIGVARVPVMLQGTGLNVTMTPLREEVVTSLKAVKEVMERGESNRRTANTDWNERSSRSHSVFRLVIESRERTAEGSTPNLPSASSSSKLHAPGANGVRMSVLSLIDLAGSEKATSDKERAKEGKYINTSLLTLGTVIGTLAENASKGKSDHVPFRNSKLTRMLQPSLSGDARISVICTLNPSPSAVSESLNTLGFASRVKRVSLNATKKEIVDHEALLERYRKEIDELKAKLREKDAQERKVNRRLSMREKADEHRDKTDLNLRLQQLSKLILTSQSVDLPTETAGSPTKLDFDLTPYELQEELHNARKRLEMQETQILSLEAALAARPALGSDAPETEKDKLIAELQQTNRELTIVVQGYEANAGEPLVAVKEDVEKEWIDKLNALEHQLEESKSWAKEMTKELESEKRVRQRLEDEKRALLSFVTEVDVHMRERTSYTSSLPRLAISTPRTSLGNPENKQRSLGAVLIETSNASFGTLGDLREVEAKE</sequence>
<dbReference type="GO" id="GO:0005874">
    <property type="term" value="C:microtubule"/>
    <property type="evidence" value="ECO:0007669"/>
    <property type="project" value="UniProtKB-KW"/>
</dbReference>
<dbReference type="SMART" id="SM00129">
    <property type="entry name" value="KISc"/>
    <property type="match status" value="1"/>
</dbReference>
<feature type="region of interest" description="Disordered" evidence="8">
    <location>
        <begin position="87"/>
        <end position="140"/>
    </location>
</feature>
<dbReference type="PROSITE" id="PS00411">
    <property type="entry name" value="KINESIN_MOTOR_1"/>
    <property type="match status" value="1"/>
</dbReference>
<dbReference type="InterPro" id="IPR001752">
    <property type="entry name" value="Kinesin_motor_dom"/>
</dbReference>
<dbReference type="GO" id="GO:0007018">
    <property type="term" value="P:microtubule-based movement"/>
    <property type="evidence" value="ECO:0007669"/>
    <property type="project" value="InterPro"/>
</dbReference>
<keyword evidence="3 7" id="KW-0175">Coiled coil</keyword>
<keyword evidence="11" id="KW-1185">Reference proteome</keyword>
<dbReference type="eggNOG" id="KOG0242">
    <property type="taxonomic scope" value="Eukaryota"/>
</dbReference>
<name>G4TIQ2_SERID</name>
<evidence type="ECO:0000256" key="3">
    <source>
        <dbReference type="ARBA" id="ARBA00023054"/>
    </source>
</evidence>
<feature type="domain" description="Kinesin motor" evidence="9">
    <location>
        <begin position="185"/>
        <end position="528"/>
    </location>
</feature>
<dbReference type="PROSITE" id="PS50067">
    <property type="entry name" value="KINESIN_MOTOR_2"/>
    <property type="match status" value="1"/>
</dbReference>
<evidence type="ECO:0000259" key="9">
    <source>
        <dbReference type="PROSITE" id="PS50067"/>
    </source>
</evidence>
<dbReference type="SUPFAM" id="SSF52540">
    <property type="entry name" value="P-loop containing nucleoside triphosphate hydrolases"/>
    <property type="match status" value="1"/>
</dbReference>
<feature type="coiled-coil region" evidence="7">
    <location>
        <begin position="530"/>
        <end position="571"/>
    </location>
</feature>
<feature type="region of interest" description="Disordered" evidence="8">
    <location>
        <begin position="396"/>
        <end position="418"/>
    </location>
</feature>
<evidence type="ECO:0000313" key="10">
    <source>
        <dbReference type="EMBL" id="CCA71195.1"/>
    </source>
</evidence>
<comment type="similarity">
    <text evidence="5 6">Belongs to the TRAFAC class myosin-kinesin ATPase superfamily. Kinesin family.</text>
</comment>
<evidence type="ECO:0000313" key="11">
    <source>
        <dbReference type="Proteomes" id="UP000007148"/>
    </source>
</evidence>
<evidence type="ECO:0000256" key="1">
    <source>
        <dbReference type="ARBA" id="ARBA00022741"/>
    </source>
</evidence>
<feature type="region of interest" description="Disordered" evidence="8">
    <location>
        <begin position="1"/>
        <end position="59"/>
    </location>
</feature>
<feature type="compositionally biased region" description="Low complexity" evidence="8">
    <location>
        <begin position="29"/>
        <end position="46"/>
    </location>
</feature>
<proteinExistence type="inferred from homology"/>
<dbReference type="InParanoid" id="G4TIQ2"/>
<dbReference type="GO" id="GO:0003777">
    <property type="term" value="F:microtubule motor activity"/>
    <property type="evidence" value="ECO:0007669"/>
    <property type="project" value="InterPro"/>
</dbReference>
<dbReference type="PANTHER" id="PTHR47968:SF75">
    <property type="entry name" value="CENTROMERE-ASSOCIATED PROTEIN E"/>
    <property type="match status" value="1"/>
</dbReference>
<dbReference type="PANTHER" id="PTHR47968">
    <property type="entry name" value="CENTROMERE PROTEIN E"/>
    <property type="match status" value="1"/>
</dbReference>
<dbReference type="Proteomes" id="UP000007148">
    <property type="component" value="Unassembled WGS sequence"/>
</dbReference>
<keyword evidence="2 5" id="KW-0067">ATP-binding</keyword>
<dbReference type="HOGENOM" id="CLU_001485_34_0_1"/>
<dbReference type="PRINTS" id="PR00380">
    <property type="entry name" value="KINESINHEAVY"/>
</dbReference>
<organism evidence="10 11">
    <name type="scientific">Serendipita indica (strain DSM 11827)</name>
    <name type="common">Root endophyte fungus</name>
    <name type="synonym">Piriformospora indica</name>
    <dbReference type="NCBI Taxonomy" id="1109443"/>
    <lineage>
        <taxon>Eukaryota</taxon>
        <taxon>Fungi</taxon>
        <taxon>Dikarya</taxon>
        <taxon>Basidiomycota</taxon>
        <taxon>Agaricomycotina</taxon>
        <taxon>Agaricomycetes</taxon>
        <taxon>Sebacinales</taxon>
        <taxon>Serendipitaceae</taxon>
        <taxon>Serendipita</taxon>
    </lineage>
</organism>
<feature type="compositionally biased region" description="Polar residues" evidence="8">
    <location>
        <begin position="14"/>
        <end position="25"/>
    </location>
</feature>
<keyword evidence="4 5" id="KW-0505">Motor protein</keyword>